<dbReference type="EMBL" id="PQXF01000003">
    <property type="protein sequence ID" value="PXF61694.1"/>
    <property type="molecule type" value="Genomic_DNA"/>
</dbReference>
<evidence type="ECO:0000313" key="2">
    <source>
        <dbReference type="Proteomes" id="UP000248329"/>
    </source>
</evidence>
<proteinExistence type="predicted"/>
<sequence>MTEKSEIDIEVLDEAYNRGSDYLMRYACAPGVFAAVMDTLGYEDDPVVNDVWKAAMGFVGGTGNMAVGTCGAMAGAAMAISYSFDLTKGEPEDMMKMLNVTSVVAEVGKKMQEKYGHITCQEVQFHLLGKSYRFTNPEAMQEFMSLSRARPACQEVTGDLARWTVKKILEHNPHFSKRKQK</sequence>
<gene>
    <name evidence="1" type="ORF">C4B59_02220</name>
</gene>
<reference evidence="1" key="1">
    <citation type="submission" date="2018-01" db="EMBL/GenBank/DDBJ databases">
        <authorList>
            <person name="Krukenberg V."/>
        </authorList>
    </citation>
    <scope>NUCLEOTIDE SEQUENCE</scope>
    <source>
        <strain evidence="1">E20ANME2</strain>
    </source>
</reference>
<dbReference type="Proteomes" id="UP000248329">
    <property type="component" value="Unassembled WGS sequence"/>
</dbReference>
<evidence type="ECO:0000313" key="1">
    <source>
        <dbReference type="EMBL" id="PXF61694.1"/>
    </source>
</evidence>
<name>A0AC61L5I6_9EURY</name>
<comment type="caution">
    <text evidence="1">The sequence shown here is derived from an EMBL/GenBank/DDBJ whole genome shotgun (WGS) entry which is preliminary data.</text>
</comment>
<organism evidence="1 2">
    <name type="scientific">Candidatus Methanogaster sp</name>
    <dbReference type="NCBI Taxonomy" id="3386292"/>
    <lineage>
        <taxon>Archaea</taxon>
        <taxon>Methanobacteriati</taxon>
        <taxon>Methanobacteriota</taxon>
        <taxon>Stenosarchaea group</taxon>
        <taxon>Methanomicrobia</taxon>
        <taxon>Methanosarcinales</taxon>
        <taxon>ANME-2 cluster</taxon>
        <taxon>Candidatus Methanogasteraceae</taxon>
        <taxon>Candidatus Methanogaster</taxon>
    </lineage>
</organism>
<accession>A0AC61L5I6</accession>
<protein>
    <submittedName>
        <fullName evidence="1">Uncharacterized protein</fullName>
    </submittedName>
</protein>